<name>A0A1Q2MHI0_9BACT</name>
<proteinExistence type="predicted"/>
<dbReference type="KEGG" id="pbas:SMSP2_02532"/>
<dbReference type="Proteomes" id="UP000188181">
    <property type="component" value="Chromosome"/>
</dbReference>
<gene>
    <name evidence="1" type="ORF">SMSP2_02532</name>
</gene>
<dbReference type="AlphaFoldDB" id="A0A1Q2MHI0"/>
<reference evidence="2" key="1">
    <citation type="submission" date="2017-02" db="EMBL/GenBank/DDBJ databases">
        <title>Comparative genomics and description of representatives of a novel lineage of planctomycetes thriving in anoxic sediments.</title>
        <authorList>
            <person name="Spring S."/>
            <person name="Bunk B."/>
            <person name="Sproer C."/>
        </authorList>
    </citation>
    <scope>NUCLEOTIDE SEQUENCE [LARGE SCALE GENOMIC DNA]</scope>
    <source>
        <strain evidence="2">SM-Chi-D1</strain>
    </source>
</reference>
<accession>A0A1Q2MHI0</accession>
<sequence>MKSMKDMKKGYNTNFNFFNNFMVNKKLIVM</sequence>
<organism evidence="1 2">
    <name type="scientific">Limihaloglobus sulfuriphilus</name>
    <dbReference type="NCBI Taxonomy" id="1851148"/>
    <lineage>
        <taxon>Bacteria</taxon>
        <taxon>Pseudomonadati</taxon>
        <taxon>Planctomycetota</taxon>
        <taxon>Phycisphaerae</taxon>
        <taxon>Sedimentisphaerales</taxon>
        <taxon>Sedimentisphaeraceae</taxon>
        <taxon>Limihaloglobus</taxon>
    </lineage>
</organism>
<evidence type="ECO:0000313" key="2">
    <source>
        <dbReference type="Proteomes" id="UP000188181"/>
    </source>
</evidence>
<keyword evidence="2" id="KW-1185">Reference proteome</keyword>
<protein>
    <submittedName>
        <fullName evidence="1">Uncharacterized protein</fullName>
    </submittedName>
</protein>
<evidence type="ECO:0000313" key="1">
    <source>
        <dbReference type="EMBL" id="AQQ72151.1"/>
    </source>
</evidence>
<dbReference type="EMBL" id="CP019646">
    <property type="protein sequence ID" value="AQQ72151.1"/>
    <property type="molecule type" value="Genomic_DNA"/>
</dbReference>